<name>A0A7J6KTR4_PEROL</name>
<gene>
    <name evidence="2" type="ORF">FOL46_000795</name>
    <name evidence="1" type="ORF">FOZ61_000869</name>
</gene>
<organism evidence="1 3">
    <name type="scientific">Perkinsus olseni</name>
    <name type="common">Perkinsus atlanticus</name>
    <dbReference type="NCBI Taxonomy" id="32597"/>
    <lineage>
        <taxon>Eukaryota</taxon>
        <taxon>Sar</taxon>
        <taxon>Alveolata</taxon>
        <taxon>Perkinsozoa</taxon>
        <taxon>Perkinsea</taxon>
        <taxon>Perkinsida</taxon>
        <taxon>Perkinsidae</taxon>
        <taxon>Perkinsus</taxon>
    </lineage>
</organism>
<sequence>MLRDKDPDALTADEFNVLNLLEIIAKNLSFCDAVKLLNATQREVSLMQGLPVEVESCRHDFISIWEVVSKQMRLFKEKFHQLSWDGDGESFVLDHNRVMGAAQDEID</sequence>
<feature type="non-terminal residue" evidence="1">
    <location>
        <position position="1"/>
    </location>
</feature>
<reference evidence="3 4" key="1">
    <citation type="submission" date="2020-04" db="EMBL/GenBank/DDBJ databases">
        <title>Perkinsus olseni comparative genomics.</title>
        <authorList>
            <person name="Bogema D.R."/>
        </authorList>
    </citation>
    <scope>NUCLEOTIDE SEQUENCE [LARGE SCALE GENOMIC DNA]</scope>
    <source>
        <strain evidence="1">ATCC PRA-179</strain>
        <strain evidence="2">ATCC PRA-31</strain>
    </source>
</reference>
<dbReference type="Proteomes" id="UP000572268">
    <property type="component" value="Unassembled WGS sequence"/>
</dbReference>
<evidence type="ECO:0000313" key="2">
    <source>
        <dbReference type="EMBL" id="KAF4650684.1"/>
    </source>
</evidence>
<proteinExistence type="predicted"/>
<protein>
    <submittedName>
        <fullName evidence="1">Uncharacterized protein</fullName>
    </submittedName>
</protein>
<accession>A0A7J6KTR4</accession>
<dbReference type="AlphaFoldDB" id="A0A7J6KTR4"/>
<evidence type="ECO:0000313" key="4">
    <source>
        <dbReference type="Proteomes" id="UP000572268"/>
    </source>
</evidence>
<comment type="caution">
    <text evidence="1">The sequence shown here is derived from an EMBL/GenBank/DDBJ whole genome shotgun (WGS) entry which is preliminary data.</text>
</comment>
<evidence type="ECO:0000313" key="1">
    <source>
        <dbReference type="EMBL" id="KAF4649886.1"/>
    </source>
</evidence>
<dbReference type="Proteomes" id="UP000570595">
    <property type="component" value="Unassembled WGS sequence"/>
</dbReference>
<dbReference type="OrthoDB" id="10426076at2759"/>
<evidence type="ECO:0000313" key="3">
    <source>
        <dbReference type="Proteomes" id="UP000570595"/>
    </source>
</evidence>
<dbReference type="EMBL" id="JABANN010001195">
    <property type="protein sequence ID" value="KAF4650684.1"/>
    <property type="molecule type" value="Genomic_DNA"/>
</dbReference>
<dbReference type="EMBL" id="JABAHT010001181">
    <property type="protein sequence ID" value="KAF4649886.1"/>
    <property type="molecule type" value="Genomic_DNA"/>
</dbReference>